<reference evidence="3" key="1">
    <citation type="submission" date="2023-01" db="EMBL/GenBank/DDBJ databases">
        <title>The diversity of Class Acidimicrobiia in South China Sea sediment environments and the proposal of Iamia marina sp. nov., a novel species of the genus Iamia.</title>
        <authorList>
            <person name="He Y."/>
            <person name="Tian X."/>
        </authorList>
    </citation>
    <scope>NUCLEOTIDE SEQUENCE</scope>
    <source>
        <strain evidence="3">DSM 19957</strain>
    </source>
</reference>
<comment type="similarity">
    <text evidence="1">Belongs to the glycosyltransferase 2 family.</text>
</comment>
<evidence type="ECO:0000259" key="2">
    <source>
        <dbReference type="Pfam" id="PF00535"/>
    </source>
</evidence>
<gene>
    <name evidence="3" type="ORF">PO878_11280</name>
</gene>
<organism evidence="3 4">
    <name type="scientific">Iamia majanohamensis</name>
    <dbReference type="NCBI Taxonomy" id="467976"/>
    <lineage>
        <taxon>Bacteria</taxon>
        <taxon>Bacillati</taxon>
        <taxon>Actinomycetota</taxon>
        <taxon>Acidimicrobiia</taxon>
        <taxon>Acidimicrobiales</taxon>
        <taxon>Iamiaceae</taxon>
        <taxon>Iamia</taxon>
    </lineage>
</organism>
<evidence type="ECO:0000313" key="4">
    <source>
        <dbReference type="Proteomes" id="UP001216390"/>
    </source>
</evidence>
<dbReference type="EMBL" id="CP116942">
    <property type="protein sequence ID" value="WCO65080.1"/>
    <property type="molecule type" value="Genomic_DNA"/>
</dbReference>
<evidence type="ECO:0000313" key="3">
    <source>
        <dbReference type="EMBL" id="WCO65080.1"/>
    </source>
</evidence>
<feature type="domain" description="Glycosyltransferase 2-like" evidence="2">
    <location>
        <begin position="7"/>
        <end position="133"/>
    </location>
</feature>
<dbReference type="KEGG" id="ima:PO878_11280"/>
<dbReference type="InterPro" id="IPR029044">
    <property type="entry name" value="Nucleotide-diphossugar_trans"/>
</dbReference>
<dbReference type="PANTHER" id="PTHR48090:SF7">
    <property type="entry name" value="RFBJ PROTEIN"/>
    <property type="match status" value="1"/>
</dbReference>
<accession>A0AAF0BTN9</accession>
<keyword evidence="4" id="KW-1185">Reference proteome</keyword>
<dbReference type="SUPFAM" id="SSF53448">
    <property type="entry name" value="Nucleotide-diphospho-sugar transferases"/>
    <property type="match status" value="1"/>
</dbReference>
<dbReference type="InterPro" id="IPR050256">
    <property type="entry name" value="Glycosyltransferase_2"/>
</dbReference>
<dbReference type="CDD" id="cd04179">
    <property type="entry name" value="DPM_DPG-synthase_like"/>
    <property type="match status" value="1"/>
</dbReference>
<dbReference type="Pfam" id="PF00535">
    <property type="entry name" value="Glycos_transf_2"/>
    <property type="match status" value="1"/>
</dbReference>
<name>A0AAF0BTN9_9ACTN</name>
<proteinExistence type="inferred from homology"/>
<dbReference type="Gene3D" id="3.90.550.10">
    <property type="entry name" value="Spore Coat Polysaccharide Biosynthesis Protein SpsA, Chain A"/>
    <property type="match status" value="1"/>
</dbReference>
<sequence length="237" mass="26546">MSHQKLSIVMPVYNEAATLRTALERLLAVEMPLPTEVVVVDDGSSDGCTDLVADLVDGERVRLVRQEPNQGKGRALVRGFAEARGDLLTILDADLEYDPRDIPTLCQPVLDGEAKVVYGARSYGGHAAYSFWFVLGNKLVAVWASMLFDAWLTDVETCLKLAPTAMWREVDIRSSGFGIEAEVTGKLLARGERIFEVPISYRARGREEGKKIEWTDGVEALWILLRIRLGRRRRSRR</sequence>
<protein>
    <submittedName>
        <fullName evidence="3">Glycosyltransferase family 2 protein</fullName>
    </submittedName>
</protein>
<dbReference type="InterPro" id="IPR001173">
    <property type="entry name" value="Glyco_trans_2-like"/>
</dbReference>
<evidence type="ECO:0000256" key="1">
    <source>
        <dbReference type="ARBA" id="ARBA00006739"/>
    </source>
</evidence>
<dbReference type="AlphaFoldDB" id="A0AAF0BTN9"/>
<dbReference type="Proteomes" id="UP001216390">
    <property type="component" value="Chromosome"/>
</dbReference>
<dbReference type="PANTHER" id="PTHR48090">
    <property type="entry name" value="UNDECAPRENYL-PHOSPHATE 4-DEOXY-4-FORMAMIDO-L-ARABINOSE TRANSFERASE-RELATED"/>
    <property type="match status" value="1"/>
</dbReference>